<evidence type="ECO:0000313" key="2">
    <source>
        <dbReference type="EMBL" id="TWU44681.1"/>
    </source>
</evidence>
<reference evidence="2 3" key="1">
    <citation type="submission" date="2019-02" db="EMBL/GenBank/DDBJ databases">
        <title>Deep-cultivation of Planctomycetes and their phenomic and genomic characterization uncovers novel biology.</title>
        <authorList>
            <person name="Wiegand S."/>
            <person name="Jogler M."/>
            <person name="Boedeker C."/>
            <person name="Pinto D."/>
            <person name="Vollmers J."/>
            <person name="Rivas-Marin E."/>
            <person name="Kohn T."/>
            <person name="Peeters S.H."/>
            <person name="Heuer A."/>
            <person name="Rast P."/>
            <person name="Oberbeckmann S."/>
            <person name="Bunk B."/>
            <person name="Jeske O."/>
            <person name="Meyerdierks A."/>
            <person name="Storesund J.E."/>
            <person name="Kallscheuer N."/>
            <person name="Luecker S."/>
            <person name="Lage O.M."/>
            <person name="Pohl T."/>
            <person name="Merkel B.J."/>
            <person name="Hornburger P."/>
            <person name="Mueller R.-W."/>
            <person name="Bruemmer F."/>
            <person name="Labrenz M."/>
            <person name="Spormann A.M."/>
            <person name="Op Den Camp H."/>
            <person name="Overmann J."/>
            <person name="Amann R."/>
            <person name="Jetten M.S.M."/>
            <person name="Mascher T."/>
            <person name="Medema M.H."/>
            <person name="Devos D.P."/>
            <person name="Kaster A.-K."/>
            <person name="Ovreas L."/>
            <person name="Rohde M."/>
            <person name="Galperin M.Y."/>
            <person name="Jogler C."/>
        </authorList>
    </citation>
    <scope>NUCLEOTIDE SEQUENCE [LARGE SCALE GENOMIC DNA]</scope>
    <source>
        <strain evidence="2 3">Poly51</strain>
    </source>
</reference>
<feature type="domain" description="AB hydrolase-1" evidence="1">
    <location>
        <begin position="15"/>
        <end position="142"/>
    </location>
</feature>
<dbReference type="EMBL" id="SJPW01000010">
    <property type="protein sequence ID" value="TWU44681.1"/>
    <property type="molecule type" value="Genomic_DNA"/>
</dbReference>
<gene>
    <name evidence="2" type="ORF">Poly51_59500</name>
</gene>
<accession>A0A5C6EA90</accession>
<proteinExistence type="predicted"/>
<dbReference type="PROSITE" id="PS51257">
    <property type="entry name" value="PROKAR_LIPOPROTEIN"/>
    <property type="match status" value="1"/>
</dbReference>
<dbReference type="InterPro" id="IPR000073">
    <property type="entry name" value="AB_hydrolase_1"/>
</dbReference>
<dbReference type="Proteomes" id="UP000318288">
    <property type="component" value="Unassembled WGS sequence"/>
</dbReference>
<dbReference type="OrthoDB" id="9785847at2"/>
<evidence type="ECO:0000313" key="3">
    <source>
        <dbReference type="Proteomes" id="UP000318288"/>
    </source>
</evidence>
<comment type="caution">
    <text evidence="2">The sequence shown here is derived from an EMBL/GenBank/DDBJ whole genome shotgun (WGS) entry which is preliminary data.</text>
</comment>
<organism evidence="2 3">
    <name type="scientific">Rubripirellula tenax</name>
    <dbReference type="NCBI Taxonomy" id="2528015"/>
    <lineage>
        <taxon>Bacteria</taxon>
        <taxon>Pseudomonadati</taxon>
        <taxon>Planctomycetota</taxon>
        <taxon>Planctomycetia</taxon>
        <taxon>Pirellulales</taxon>
        <taxon>Pirellulaceae</taxon>
        <taxon>Rubripirellula</taxon>
    </lineage>
</organism>
<name>A0A5C6EA90_9BACT</name>
<dbReference type="AlphaFoldDB" id="A0A5C6EA90"/>
<dbReference type="InterPro" id="IPR029058">
    <property type="entry name" value="AB_hydrolase_fold"/>
</dbReference>
<keyword evidence="3" id="KW-1185">Reference proteome</keyword>
<dbReference type="Pfam" id="PF12697">
    <property type="entry name" value="Abhydrolase_6"/>
    <property type="match status" value="1"/>
</dbReference>
<sequence>MATVPRLKPLNKHSLLLVHGFGVASCVFRPLLRRLNDVSTSAELFRYPSVGLELAAIVARLSRHLRDTPPDSIIAHSLGCIASWIAVRDADWRGPIVLLAPPLKTLPLTRLIPSLARMPFAPLLDHRDLFTDPEFRLPTLPGCTIQTIAGRNDLLVPLSCTRHTDVTTAWVTMHTHNSMLFSPSVARRCLSWTAGNEECGEPSDAPESASRAF</sequence>
<dbReference type="SUPFAM" id="SSF53474">
    <property type="entry name" value="alpha/beta-Hydrolases"/>
    <property type="match status" value="1"/>
</dbReference>
<dbReference type="Gene3D" id="3.40.50.1820">
    <property type="entry name" value="alpha/beta hydrolase"/>
    <property type="match status" value="1"/>
</dbReference>
<dbReference type="RefSeq" id="WP_146462340.1">
    <property type="nucleotide sequence ID" value="NZ_SJPW01000010.1"/>
</dbReference>
<evidence type="ECO:0000259" key="1">
    <source>
        <dbReference type="Pfam" id="PF12697"/>
    </source>
</evidence>
<protein>
    <recommendedName>
        <fullName evidence="1">AB hydrolase-1 domain-containing protein</fullName>
    </recommendedName>
</protein>